<sequence>MAAESSNSDAQELEALPEAGLLGDEGGLGADPTQGFRALEDATPPREPGPPGPEPEPENPPRPDYSQLEPYSSQEILQAAGLAVLGVASLLKAGPASEAEVRAFHKRFEWVQYPIVQTTLYLDALRVGEALRDQFGLAKGRLPGLDRGGDTPPWVRLLAAGVGLGMAGFGALGAMRAERESKAKRESTNA</sequence>
<protein>
    <submittedName>
        <fullName evidence="3">Uncharacterized protein</fullName>
    </submittedName>
</protein>
<feature type="compositionally biased region" description="Polar residues" evidence="1">
    <location>
        <begin position="1"/>
        <end position="10"/>
    </location>
</feature>
<accession>A0A399EMN5</accession>
<dbReference type="RefSeq" id="WP_119314986.1">
    <property type="nucleotide sequence ID" value="NZ_QXDL01000069.1"/>
</dbReference>
<feature type="transmembrane region" description="Helical" evidence="2">
    <location>
        <begin position="154"/>
        <end position="175"/>
    </location>
</feature>
<proteinExistence type="predicted"/>
<keyword evidence="2" id="KW-0472">Membrane</keyword>
<comment type="caution">
    <text evidence="3">The sequence shown here is derived from an EMBL/GenBank/DDBJ whole genome shotgun (WGS) entry which is preliminary data.</text>
</comment>
<dbReference type="Proteomes" id="UP000265715">
    <property type="component" value="Unassembled WGS sequence"/>
</dbReference>
<keyword evidence="2" id="KW-1133">Transmembrane helix</keyword>
<reference evidence="3 4" key="1">
    <citation type="submission" date="2018-08" db="EMBL/GenBank/DDBJ databases">
        <title>Meiothermus terrae DSM 26712 genome sequencing project.</title>
        <authorList>
            <person name="Da Costa M.S."/>
            <person name="Albuquerque L."/>
            <person name="Raposo P."/>
            <person name="Froufe H.J.C."/>
            <person name="Barroso C.S."/>
            <person name="Egas C."/>
        </authorList>
    </citation>
    <scope>NUCLEOTIDE SEQUENCE [LARGE SCALE GENOMIC DNA]</scope>
    <source>
        <strain evidence="3 4">DSM 26712</strain>
    </source>
</reference>
<dbReference type="AlphaFoldDB" id="A0A399EMN5"/>
<dbReference type="EMBL" id="QXDL01000069">
    <property type="protein sequence ID" value="RIH84700.1"/>
    <property type="molecule type" value="Genomic_DNA"/>
</dbReference>
<feature type="region of interest" description="Disordered" evidence="1">
    <location>
        <begin position="1"/>
        <end position="68"/>
    </location>
</feature>
<keyword evidence="2" id="KW-0812">Transmembrane</keyword>
<evidence type="ECO:0000256" key="2">
    <source>
        <dbReference type="SAM" id="Phobius"/>
    </source>
</evidence>
<evidence type="ECO:0000256" key="1">
    <source>
        <dbReference type="SAM" id="MobiDB-lite"/>
    </source>
</evidence>
<feature type="compositionally biased region" description="Pro residues" evidence="1">
    <location>
        <begin position="45"/>
        <end position="63"/>
    </location>
</feature>
<evidence type="ECO:0000313" key="3">
    <source>
        <dbReference type="EMBL" id="RIH84700.1"/>
    </source>
</evidence>
<keyword evidence="4" id="KW-1185">Reference proteome</keyword>
<feature type="compositionally biased region" description="Low complexity" evidence="1">
    <location>
        <begin position="13"/>
        <end position="22"/>
    </location>
</feature>
<evidence type="ECO:0000313" key="4">
    <source>
        <dbReference type="Proteomes" id="UP000265715"/>
    </source>
</evidence>
<name>A0A399EMN5_9DEIN</name>
<gene>
    <name evidence="3" type="ORF">Mterra_01880</name>
</gene>
<organism evidence="3 4">
    <name type="scientific">Calidithermus terrae</name>
    <dbReference type="NCBI Taxonomy" id="1408545"/>
    <lineage>
        <taxon>Bacteria</taxon>
        <taxon>Thermotogati</taxon>
        <taxon>Deinococcota</taxon>
        <taxon>Deinococci</taxon>
        <taxon>Thermales</taxon>
        <taxon>Thermaceae</taxon>
        <taxon>Calidithermus</taxon>
    </lineage>
</organism>
<dbReference type="OrthoDB" id="9963345at2"/>